<evidence type="ECO:0000313" key="3">
    <source>
        <dbReference type="Proteomes" id="UP000306393"/>
    </source>
</evidence>
<dbReference type="AlphaFoldDB" id="A0A4V5U638"/>
<protein>
    <submittedName>
        <fullName evidence="2">Uncharacterized protein</fullName>
    </submittedName>
</protein>
<sequence length="162" mass="19015">MIKNKSKNELIIGIKNYLMNGCAEINSFDDPVSEVIDYLNALFSIDVKLAEEICKMVIKTEHVDGYFFKSICLNDLLLSEDEWPFAFTYLLNETKNISVPELEKALFYFYCAKNETDPYPVPEGLFKKLMERYEELKDDPDAKFYHLHEAYNDFIKAYSRDN</sequence>
<reference evidence="1 4" key="2">
    <citation type="journal article" date="2020" name="FEMS Microbiol. Ecol.">
        <title>Temporal dynamics of bacterial communities during seed development and maturation.</title>
        <authorList>
            <person name="Chesneau G."/>
            <person name="Torres-Cortes G."/>
            <person name="Briand M."/>
            <person name="Darrasse A."/>
            <person name="Preveaux A."/>
            <person name="Marais C."/>
            <person name="Jacques M.A."/>
            <person name="Shade A."/>
            <person name="Barret M."/>
        </authorList>
    </citation>
    <scope>NUCLEOTIDE SEQUENCE [LARGE SCALE GENOMIC DNA]</scope>
    <source>
        <strain evidence="1 4">CFBP13732</strain>
    </source>
</reference>
<gene>
    <name evidence="2" type="ORF">EpCFBP13511_24755</name>
    <name evidence="1" type="ORF">IFT93_23950</name>
</gene>
<proteinExistence type="predicted"/>
<dbReference type="EMBL" id="JACYNN010000058">
    <property type="protein sequence ID" value="MBD8109410.1"/>
    <property type="molecule type" value="Genomic_DNA"/>
</dbReference>
<evidence type="ECO:0000313" key="2">
    <source>
        <dbReference type="EMBL" id="TKJ76947.1"/>
    </source>
</evidence>
<keyword evidence="4" id="KW-1185">Reference proteome</keyword>
<dbReference type="STRING" id="1219360.GCA_001571305_04571"/>
<organism evidence="2 3">
    <name type="scientific">Erwinia persicina</name>
    <dbReference type="NCBI Taxonomy" id="55211"/>
    <lineage>
        <taxon>Bacteria</taxon>
        <taxon>Pseudomonadati</taxon>
        <taxon>Pseudomonadota</taxon>
        <taxon>Gammaproteobacteria</taxon>
        <taxon>Enterobacterales</taxon>
        <taxon>Erwiniaceae</taxon>
        <taxon>Erwinia</taxon>
    </lineage>
</organism>
<accession>A0A4V5U638</accession>
<name>A0A4V5U638_9GAMM</name>
<dbReference type="CDD" id="cd20696">
    <property type="entry name" value="CdiI_Ecoli3006-like"/>
    <property type="match status" value="1"/>
</dbReference>
<dbReference type="RefSeq" id="WP_137270330.1">
    <property type="nucleotide sequence ID" value="NZ_CP101613.1"/>
</dbReference>
<evidence type="ECO:0000313" key="1">
    <source>
        <dbReference type="EMBL" id="MBD8109410.1"/>
    </source>
</evidence>
<dbReference type="Proteomes" id="UP000661012">
    <property type="component" value="Unassembled WGS sequence"/>
</dbReference>
<evidence type="ECO:0000313" key="4">
    <source>
        <dbReference type="Proteomes" id="UP000661012"/>
    </source>
</evidence>
<dbReference type="Proteomes" id="UP000306393">
    <property type="component" value="Unassembled WGS sequence"/>
</dbReference>
<dbReference type="OrthoDB" id="6627968at2"/>
<dbReference type="EMBL" id="QGAC01000100">
    <property type="protein sequence ID" value="TKJ76947.1"/>
    <property type="molecule type" value="Genomic_DNA"/>
</dbReference>
<comment type="caution">
    <text evidence="2">The sequence shown here is derived from an EMBL/GenBank/DDBJ whole genome shotgun (WGS) entry which is preliminary data.</text>
</comment>
<reference evidence="2 3" key="1">
    <citation type="journal article" date="2019" name="Sci. Rep.">
        <title>Differences in resource use lead to coexistence of seed-transmitted microbial populations.</title>
        <authorList>
            <person name="Torres-Cortes G."/>
            <person name="Garcia B.J."/>
            <person name="Compant S."/>
            <person name="Rezki S."/>
            <person name="Jones P."/>
            <person name="Preveaux A."/>
            <person name="Briand M."/>
            <person name="Roulet A."/>
            <person name="Bouchez O."/>
            <person name="Jacobson D."/>
            <person name="Barret M."/>
        </authorList>
    </citation>
    <scope>NUCLEOTIDE SEQUENCE [LARGE SCALE GENOMIC DNA]</scope>
    <source>
        <strain evidence="2 3">CFBP13511</strain>
    </source>
</reference>